<evidence type="ECO:0000256" key="6">
    <source>
        <dbReference type="SAM" id="MobiDB-lite"/>
    </source>
</evidence>
<evidence type="ECO:0000259" key="7">
    <source>
        <dbReference type="PROSITE" id="PS50115"/>
    </source>
</evidence>
<dbReference type="PRINTS" id="PR00405">
    <property type="entry name" value="REVINTRACTNG"/>
</dbReference>
<keyword evidence="2" id="KW-0479">Metal-binding</keyword>
<evidence type="ECO:0000256" key="5">
    <source>
        <dbReference type="PROSITE-ProRule" id="PRU00288"/>
    </source>
</evidence>
<feature type="compositionally biased region" description="Polar residues" evidence="6">
    <location>
        <begin position="346"/>
        <end position="362"/>
    </location>
</feature>
<feature type="domain" description="Arf-GAP" evidence="7">
    <location>
        <begin position="14"/>
        <end position="132"/>
    </location>
</feature>
<dbReference type="Gene3D" id="1.10.220.150">
    <property type="entry name" value="Arf GTPase activating protein"/>
    <property type="match status" value="1"/>
</dbReference>
<evidence type="ECO:0000256" key="3">
    <source>
        <dbReference type="ARBA" id="ARBA00022771"/>
    </source>
</evidence>
<keyword evidence="4" id="KW-0862">Zinc</keyword>
<dbReference type="InterPro" id="IPR037278">
    <property type="entry name" value="ARFGAP/RecO"/>
</dbReference>
<reference evidence="8" key="1">
    <citation type="submission" date="2021-01" db="EMBL/GenBank/DDBJ databases">
        <authorList>
            <person name="Corre E."/>
            <person name="Pelletier E."/>
            <person name="Niang G."/>
            <person name="Scheremetjew M."/>
            <person name="Finn R."/>
            <person name="Kale V."/>
            <person name="Holt S."/>
            <person name="Cochrane G."/>
            <person name="Meng A."/>
            <person name="Brown T."/>
            <person name="Cohen L."/>
        </authorList>
    </citation>
    <scope>NUCLEOTIDE SEQUENCE</scope>
    <source>
        <strain evidence="8">CCAP 955/1</strain>
    </source>
</reference>
<dbReference type="GO" id="GO:0000139">
    <property type="term" value="C:Golgi membrane"/>
    <property type="evidence" value="ECO:0007669"/>
    <property type="project" value="GOC"/>
</dbReference>
<dbReference type="InterPro" id="IPR001164">
    <property type="entry name" value="ArfGAP_dom"/>
</dbReference>
<dbReference type="GO" id="GO:0008270">
    <property type="term" value="F:zinc ion binding"/>
    <property type="evidence" value="ECO:0007669"/>
    <property type="project" value="UniProtKB-KW"/>
</dbReference>
<evidence type="ECO:0000256" key="4">
    <source>
        <dbReference type="ARBA" id="ARBA00022833"/>
    </source>
</evidence>
<evidence type="ECO:0000256" key="2">
    <source>
        <dbReference type="ARBA" id="ARBA00022723"/>
    </source>
</evidence>
<dbReference type="SUPFAM" id="SSF57863">
    <property type="entry name" value="ArfGap/RecO-like zinc finger"/>
    <property type="match status" value="1"/>
</dbReference>
<keyword evidence="3 5" id="KW-0863">Zinc-finger</keyword>
<feature type="region of interest" description="Disordered" evidence="6">
    <location>
        <begin position="310"/>
        <end position="426"/>
    </location>
</feature>
<dbReference type="PANTHER" id="PTHR45686">
    <property type="entry name" value="ADP-RIBOSYLATION FACTOR GTPASE ACTIVATING PROTEIN 3, ISOFORM H-RELATED"/>
    <property type="match status" value="1"/>
</dbReference>
<feature type="compositionally biased region" description="Polar residues" evidence="6">
    <location>
        <begin position="395"/>
        <end position="404"/>
    </location>
</feature>
<sequence length="444" mass="47645">MSNRPVYVDTVEKNNVFKKLRAKLDNKVCFDCSARNPSWASVTYGVFICLDCSAVHRRLGVHITFVRSCDLDEWTQEQLDIMRVSGNGNAREFFKKHGVTDAQMGSEKKYSSKAAPEYLKHLQKLLHDGPQTLRSRSRSEDVNDNHAKGLDGLINSLSMNSSATAAPVSAPAPVQAAAPETIFRVSPTPVVPKGTLNISHAVTPEPVEEETVSVEDAAAAHANAASADALKLHKLGAKKPAASKKAGLGARKIVTNTPSDVRIESFESVEKRAAVAQQEVEDRKLAQQLQVQEAATASLNASSGRVAAMMAESEGSAKQSIYRTAPTTSTSGKTASTASNGYRAPASSTNKSTFNKSAPESTQARDKYSSQKGISSDQYFGRDQEDPAVLASRLGQYSNSSAISSDMMYGRGGRSGSYDDNDEDGSATLEKLKDSVAGFFDSFK</sequence>
<evidence type="ECO:0000313" key="8">
    <source>
        <dbReference type="EMBL" id="CAE0302034.1"/>
    </source>
</evidence>
<feature type="compositionally biased region" description="Low complexity" evidence="6">
    <location>
        <begin position="324"/>
        <end position="339"/>
    </location>
</feature>
<dbReference type="CDD" id="cd08831">
    <property type="entry name" value="ArfGap_ArfGap2_3_like"/>
    <property type="match status" value="1"/>
</dbReference>
<proteinExistence type="predicted"/>
<evidence type="ECO:0000256" key="1">
    <source>
        <dbReference type="ARBA" id="ARBA00022468"/>
    </source>
</evidence>
<protein>
    <recommendedName>
        <fullName evidence="7">Arf-GAP domain-containing protein</fullName>
    </recommendedName>
</protein>
<name>A0A7S3HR90_9STRA</name>
<dbReference type="EMBL" id="HBIC01060194">
    <property type="protein sequence ID" value="CAE0302034.1"/>
    <property type="molecule type" value="Transcribed_RNA"/>
</dbReference>
<gene>
    <name evidence="8" type="ORF">SELO1098_LOCUS30890</name>
</gene>
<dbReference type="InterPro" id="IPR038508">
    <property type="entry name" value="ArfGAP_dom_sf"/>
</dbReference>
<dbReference type="GO" id="GO:0048205">
    <property type="term" value="P:COPI coating of Golgi vesicle"/>
    <property type="evidence" value="ECO:0007669"/>
    <property type="project" value="TreeGrafter"/>
</dbReference>
<accession>A0A7S3HR90</accession>
<dbReference type="Pfam" id="PF01412">
    <property type="entry name" value="ArfGap"/>
    <property type="match status" value="1"/>
</dbReference>
<dbReference type="PROSITE" id="PS50115">
    <property type="entry name" value="ARFGAP"/>
    <property type="match status" value="1"/>
</dbReference>
<organism evidence="8">
    <name type="scientific">Spumella elongata</name>
    <dbReference type="NCBI Taxonomy" id="89044"/>
    <lineage>
        <taxon>Eukaryota</taxon>
        <taxon>Sar</taxon>
        <taxon>Stramenopiles</taxon>
        <taxon>Ochrophyta</taxon>
        <taxon>Chrysophyceae</taxon>
        <taxon>Chromulinales</taxon>
        <taxon>Chromulinaceae</taxon>
        <taxon>Spumella</taxon>
    </lineage>
</organism>
<dbReference type="PANTHER" id="PTHR45686:SF4">
    <property type="entry name" value="ADP-RIBOSYLATION FACTOR GTPASE ACTIVATING PROTEIN 3, ISOFORM H"/>
    <property type="match status" value="1"/>
</dbReference>
<dbReference type="AlphaFoldDB" id="A0A7S3HR90"/>
<dbReference type="GO" id="GO:0005096">
    <property type="term" value="F:GTPase activator activity"/>
    <property type="evidence" value="ECO:0007669"/>
    <property type="project" value="UniProtKB-KW"/>
</dbReference>
<dbReference type="SMART" id="SM00105">
    <property type="entry name" value="ArfGap"/>
    <property type="match status" value="1"/>
</dbReference>
<keyword evidence="1" id="KW-0343">GTPase activation</keyword>